<sequence>MAGKTSLLEVPITTLLVLLFSSLSPKHVEANTDYCPSRMSMLEYRMAKLEASGFPCLAPSSPCDGTGGDQALGDQPNTCGGNTYHANKVRFVCVCVCG</sequence>
<accession>A0AAV4IIF2</accession>
<evidence type="ECO:0000313" key="3">
    <source>
        <dbReference type="Proteomes" id="UP000762676"/>
    </source>
</evidence>
<protein>
    <submittedName>
        <fullName evidence="2">Uncharacterized protein</fullName>
    </submittedName>
</protein>
<evidence type="ECO:0000256" key="1">
    <source>
        <dbReference type="SAM" id="SignalP"/>
    </source>
</evidence>
<comment type="caution">
    <text evidence="2">The sequence shown here is derived from an EMBL/GenBank/DDBJ whole genome shotgun (WGS) entry which is preliminary data.</text>
</comment>
<keyword evidence="3" id="KW-1185">Reference proteome</keyword>
<evidence type="ECO:0000313" key="2">
    <source>
        <dbReference type="EMBL" id="GFS08486.1"/>
    </source>
</evidence>
<proteinExistence type="predicted"/>
<gene>
    <name evidence="2" type="ORF">ElyMa_006596800</name>
</gene>
<dbReference type="AlphaFoldDB" id="A0AAV4IIF2"/>
<name>A0AAV4IIF2_9GAST</name>
<feature type="signal peptide" evidence="1">
    <location>
        <begin position="1"/>
        <end position="30"/>
    </location>
</feature>
<feature type="chain" id="PRO_5044011162" evidence="1">
    <location>
        <begin position="31"/>
        <end position="98"/>
    </location>
</feature>
<reference evidence="2 3" key="1">
    <citation type="journal article" date="2021" name="Elife">
        <title>Chloroplast acquisition without the gene transfer in kleptoplastic sea slugs, Plakobranchus ocellatus.</title>
        <authorList>
            <person name="Maeda T."/>
            <person name="Takahashi S."/>
            <person name="Yoshida T."/>
            <person name="Shimamura S."/>
            <person name="Takaki Y."/>
            <person name="Nagai Y."/>
            <person name="Toyoda A."/>
            <person name="Suzuki Y."/>
            <person name="Arimoto A."/>
            <person name="Ishii H."/>
            <person name="Satoh N."/>
            <person name="Nishiyama T."/>
            <person name="Hasebe M."/>
            <person name="Maruyama T."/>
            <person name="Minagawa J."/>
            <person name="Obokata J."/>
            <person name="Shigenobu S."/>
        </authorList>
    </citation>
    <scope>NUCLEOTIDE SEQUENCE [LARGE SCALE GENOMIC DNA]</scope>
</reference>
<dbReference type="Proteomes" id="UP000762676">
    <property type="component" value="Unassembled WGS sequence"/>
</dbReference>
<organism evidence="2 3">
    <name type="scientific">Elysia marginata</name>
    <dbReference type="NCBI Taxonomy" id="1093978"/>
    <lineage>
        <taxon>Eukaryota</taxon>
        <taxon>Metazoa</taxon>
        <taxon>Spiralia</taxon>
        <taxon>Lophotrochozoa</taxon>
        <taxon>Mollusca</taxon>
        <taxon>Gastropoda</taxon>
        <taxon>Heterobranchia</taxon>
        <taxon>Euthyneura</taxon>
        <taxon>Panpulmonata</taxon>
        <taxon>Sacoglossa</taxon>
        <taxon>Placobranchoidea</taxon>
        <taxon>Plakobranchidae</taxon>
        <taxon>Elysia</taxon>
    </lineage>
</organism>
<keyword evidence="1" id="KW-0732">Signal</keyword>
<dbReference type="EMBL" id="BMAT01013251">
    <property type="protein sequence ID" value="GFS08486.1"/>
    <property type="molecule type" value="Genomic_DNA"/>
</dbReference>